<name>A0ABR4D082_9HELO</name>
<gene>
    <name evidence="1" type="ORF">VTL71DRAFT_495</name>
</gene>
<protein>
    <submittedName>
        <fullName evidence="1">Uncharacterized protein</fullName>
    </submittedName>
</protein>
<proteinExistence type="predicted"/>
<sequence length="131" mass="15092">MRCFAHFQFFPICILRSLSISQTKGMRHVPPFAPFHVMLNVSPLPSIYAPPIHKTVRSNQRREEKIMQCSLVITFLIASGNVSRSNRGSRFSPRGITEREGNKMIPEVNEGIEREINMYISNEYKWRAPVA</sequence>
<accession>A0ABR4D082</accession>
<evidence type="ECO:0000313" key="2">
    <source>
        <dbReference type="Proteomes" id="UP001595075"/>
    </source>
</evidence>
<evidence type="ECO:0000313" key="1">
    <source>
        <dbReference type="EMBL" id="KAL2075552.1"/>
    </source>
</evidence>
<keyword evidence="2" id="KW-1185">Reference proteome</keyword>
<comment type="caution">
    <text evidence="1">The sequence shown here is derived from an EMBL/GenBank/DDBJ whole genome shotgun (WGS) entry which is preliminary data.</text>
</comment>
<dbReference type="EMBL" id="JAZHXI010000001">
    <property type="protein sequence ID" value="KAL2075552.1"/>
    <property type="molecule type" value="Genomic_DNA"/>
</dbReference>
<dbReference type="Proteomes" id="UP001595075">
    <property type="component" value="Unassembled WGS sequence"/>
</dbReference>
<organism evidence="1 2">
    <name type="scientific">Oculimacula yallundae</name>
    <dbReference type="NCBI Taxonomy" id="86028"/>
    <lineage>
        <taxon>Eukaryota</taxon>
        <taxon>Fungi</taxon>
        <taxon>Dikarya</taxon>
        <taxon>Ascomycota</taxon>
        <taxon>Pezizomycotina</taxon>
        <taxon>Leotiomycetes</taxon>
        <taxon>Helotiales</taxon>
        <taxon>Ploettnerulaceae</taxon>
        <taxon>Oculimacula</taxon>
    </lineage>
</organism>
<reference evidence="1 2" key="1">
    <citation type="journal article" date="2024" name="Commun. Biol.">
        <title>Comparative genomic analysis of thermophilic fungi reveals convergent evolutionary adaptations and gene losses.</title>
        <authorList>
            <person name="Steindorff A.S."/>
            <person name="Aguilar-Pontes M.V."/>
            <person name="Robinson A.J."/>
            <person name="Andreopoulos B."/>
            <person name="LaButti K."/>
            <person name="Kuo A."/>
            <person name="Mondo S."/>
            <person name="Riley R."/>
            <person name="Otillar R."/>
            <person name="Haridas S."/>
            <person name="Lipzen A."/>
            <person name="Grimwood J."/>
            <person name="Schmutz J."/>
            <person name="Clum A."/>
            <person name="Reid I.D."/>
            <person name="Moisan M.C."/>
            <person name="Butler G."/>
            <person name="Nguyen T.T.M."/>
            <person name="Dewar K."/>
            <person name="Conant G."/>
            <person name="Drula E."/>
            <person name="Henrissat B."/>
            <person name="Hansel C."/>
            <person name="Singer S."/>
            <person name="Hutchinson M.I."/>
            <person name="de Vries R.P."/>
            <person name="Natvig D.O."/>
            <person name="Powell A.J."/>
            <person name="Tsang A."/>
            <person name="Grigoriev I.V."/>
        </authorList>
    </citation>
    <scope>NUCLEOTIDE SEQUENCE [LARGE SCALE GENOMIC DNA]</scope>
    <source>
        <strain evidence="1 2">CBS 494.80</strain>
    </source>
</reference>